<reference evidence="1 3" key="1">
    <citation type="submission" date="2018-05" db="EMBL/GenBank/DDBJ databases">
        <title>Legionella qingyii sp.nov., whole genome shotgun sequence.</title>
        <authorList>
            <person name="Wu H."/>
            <person name="Zhu Q."/>
            <person name="Hu C."/>
        </authorList>
    </citation>
    <scope>NUCLEOTIDE SEQUENCE [LARGE SCALE GENOMIC DNA]</scope>
    <source>
        <strain evidence="1 3">HEB18</strain>
    </source>
</reference>
<dbReference type="AlphaFoldDB" id="A0A317U423"/>
<dbReference type="RefSeq" id="WP_110143101.1">
    <property type="nucleotide sequence ID" value="NZ_QHJG01000021.1"/>
</dbReference>
<evidence type="ECO:0000313" key="1">
    <source>
        <dbReference type="EMBL" id="PWY55110.1"/>
    </source>
</evidence>
<accession>A0A317U423</accession>
<proteinExistence type="predicted"/>
<dbReference type="Proteomes" id="UP000247152">
    <property type="component" value="Unassembled WGS sequence"/>
</dbReference>
<evidence type="ECO:0000313" key="2">
    <source>
        <dbReference type="EMBL" id="RUR25466.1"/>
    </source>
</evidence>
<keyword evidence="4" id="KW-1185">Reference proteome</keyword>
<dbReference type="EMBL" id="QHJG01000021">
    <property type="protein sequence ID" value="PWY55110.1"/>
    <property type="molecule type" value="Genomic_DNA"/>
</dbReference>
<organism evidence="1 3">
    <name type="scientific">Legionella qingyii</name>
    <dbReference type="NCBI Taxonomy" id="2184757"/>
    <lineage>
        <taxon>Bacteria</taxon>
        <taxon>Pseudomonadati</taxon>
        <taxon>Pseudomonadota</taxon>
        <taxon>Gammaproteobacteria</taxon>
        <taxon>Legionellales</taxon>
        <taxon>Legionellaceae</taxon>
        <taxon>Legionella</taxon>
    </lineage>
</organism>
<name>A0A317U423_9GAMM</name>
<dbReference type="OrthoDB" id="5648050at2"/>
<sequence>MTRLFKISKTIGTRKVTPIFKISLSQAIPSASKNTLTSLHAIKKSEVTTPSLAQTSNSFFFTKLKAEEHKQFTSKKRHRFEYEDNYSAALKLPYSNHQLATKHHDQNALLAMSKEHIIEHANRRVDLFFYTLIAYYKTGILPIFGHTTLQHGKGRTTRKNITISEACHSSFTPSLLDRTIYQNNKNGEKHKSLLSDTHLMENLNSTVELPPFVNDLDDLLEYACREQCLTILRDVSLAAINPIEGLTEFLHMMNKVLNNLKQDAENKNQSALLQHSLMKHKPINPNLIELVITGTLSTTYSEQTNTATDAYIQLLLRMTPEEKAACQDAGNKEKIYIKKTMELQNEILQTKHNKHPSPQ</sequence>
<dbReference type="Proteomes" id="UP000287374">
    <property type="component" value="Unassembled WGS sequence"/>
</dbReference>
<gene>
    <name evidence="1" type="ORF">DGG96_13080</name>
    <name evidence="2" type="ORF">ELY20_03130</name>
</gene>
<protein>
    <submittedName>
        <fullName evidence="1">Uncharacterized protein</fullName>
    </submittedName>
</protein>
<dbReference type="EMBL" id="RZGX01000003">
    <property type="protein sequence ID" value="RUR25466.1"/>
    <property type="molecule type" value="Genomic_DNA"/>
</dbReference>
<comment type="caution">
    <text evidence="1">The sequence shown here is derived from an EMBL/GenBank/DDBJ whole genome shotgun (WGS) entry which is preliminary data.</text>
</comment>
<evidence type="ECO:0000313" key="4">
    <source>
        <dbReference type="Proteomes" id="UP000287374"/>
    </source>
</evidence>
<evidence type="ECO:0000313" key="3">
    <source>
        <dbReference type="Proteomes" id="UP000247152"/>
    </source>
</evidence>
<reference evidence="2 4" key="2">
    <citation type="submission" date="2018-12" db="EMBL/GenBank/DDBJ databases">
        <title>Legionella sp,whole genome shotgun sequence.</title>
        <authorList>
            <person name="Wu H."/>
        </authorList>
    </citation>
    <scope>NUCLEOTIDE SEQUENCE [LARGE SCALE GENOMIC DNA]</scope>
    <source>
        <strain evidence="2">Km489</strain>
        <strain evidence="4">km489</strain>
    </source>
</reference>